<dbReference type="GO" id="GO:0071333">
    <property type="term" value="P:cellular response to glucose stimulus"/>
    <property type="evidence" value="ECO:0007669"/>
    <property type="project" value="TreeGrafter"/>
</dbReference>
<dbReference type="InterPro" id="IPR008209">
    <property type="entry name" value="PEP_carboxykinase_GTP"/>
</dbReference>
<keyword evidence="3" id="KW-1185">Reference proteome</keyword>
<proteinExistence type="predicted"/>
<dbReference type="GO" id="GO:0005525">
    <property type="term" value="F:GTP binding"/>
    <property type="evidence" value="ECO:0007669"/>
    <property type="project" value="InterPro"/>
</dbReference>
<evidence type="ECO:0000313" key="3">
    <source>
        <dbReference type="Proteomes" id="UP000078292"/>
    </source>
</evidence>
<dbReference type="InterPro" id="IPR035078">
    <property type="entry name" value="PEP_carboxykinase_GTP_N"/>
</dbReference>
<protein>
    <recommendedName>
        <fullName evidence="1">Phosphoenolpyruvate carboxykinase GTP-utilising N-terminal domain-containing protein</fullName>
    </recommendedName>
</protein>
<dbReference type="SUPFAM" id="SSF68923">
    <property type="entry name" value="PEP carboxykinase N-terminal domain"/>
    <property type="match status" value="1"/>
</dbReference>
<dbReference type="GO" id="GO:0042594">
    <property type="term" value="P:response to starvation"/>
    <property type="evidence" value="ECO:0007669"/>
    <property type="project" value="TreeGrafter"/>
</dbReference>
<accession>A0A1B7M2X7</accession>
<dbReference type="GO" id="GO:0030145">
    <property type="term" value="F:manganese ion binding"/>
    <property type="evidence" value="ECO:0007669"/>
    <property type="project" value="TreeGrafter"/>
</dbReference>
<dbReference type="GO" id="GO:0005829">
    <property type="term" value="C:cytosol"/>
    <property type="evidence" value="ECO:0007669"/>
    <property type="project" value="TreeGrafter"/>
</dbReference>
<dbReference type="EMBL" id="LXEY01000006">
    <property type="protein sequence ID" value="OAV62947.1"/>
    <property type="molecule type" value="Genomic_DNA"/>
</dbReference>
<dbReference type="Proteomes" id="UP000078292">
    <property type="component" value="Unassembled WGS sequence"/>
</dbReference>
<dbReference type="GO" id="GO:0006107">
    <property type="term" value="P:oxaloacetate metabolic process"/>
    <property type="evidence" value="ECO:0007669"/>
    <property type="project" value="TreeGrafter"/>
</dbReference>
<dbReference type="GO" id="GO:0006094">
    <property type="term" value="P:gluconeogenesis"/>
    <property type="evidence" value="ECO:0007669"/>
    <property type="project" value="InterPro"/>
</dbReference>
<sequence length="208" mass="23252">MNTDTDQQLKLPTITSPKIREFVHEWVAITTPSRVEVITATDDARLIQEALDAEELLPAGEGCYYARSHRQDTARSEERTVVATSREADRGVYNNWYPADEVVATLKARMNNAATHKTLYVVPYLMAVPGTPLAPFAAGVQLTDDRTVVLHMIRMARVGIHLFDTLENPEFFVRGVHITGNLDTLRISANRCWPGMGISRARCVINCL</sequence>
<dbReference type="GO" id="GO:0004613">
    <property type="term" value="F:phosphoenolpyruvate carboxykinase (GTP) activity"/>
    <property type="evidence" value="ECO:0007669"/>
    <property type="project" value="TreeGrafter"/>
</dbReference>
<name>A0A1B7M2X7_9MICC</name>
<dbReference type="Pfam" id="PF17297">
    <property type="entry name" value="PEPCK_N"/>
    <property type="match status" value="1"/>
</dbReference>
<dbReference type="GO" id="GO:0046327">
    <property type="term" value="P:glycerol biosynthetic process from pyruvate"/>
    <property type="evidence" value="ECO:0007669"/>
    <property type="project" value="TreeGrafter"/>
</dbReference>
<feature type="domain" description="Phosphoenolpyruvate carboxykinase GTP-utilising N-terminal" evidence="1">
    <location>
        <begin position="21"/>
        <end position="195"/>
    </location>
</feature>
<dbReference type="PANTHER" id="PTHR11561:SF0">
    <property type="entry name" value="PHOSPHOENOLPYRUVATE CARBOXYKINASE [GTP]-RELATED"/>
    <property type="match status" value="1"/>
</dbReference>
<dbReference type="OrthoDB" id="9758871at2"/>
<dbReference type="AlphaFoldDB" id="A0A1B7M2X7"/>
<evidence type="ECO:0000313" key="2">
    <source>
        <dbReference type="EMBL" id="OAV62947.1"/>
    </source>
</evidence>
<organism evidence="2 3">
    <name type="scientific">Enteractinococcus helveticum</name>
    <dbReference type="NCBI Taxonomy" id="1837282"/>
    <lineage>
        <taxon>Bacteria</taxon>
        <taxon>Bacillati</taxon>
        <taxon>Actinomycetota</taxon>
        <taxon>Actinomycetes</taxon>
        <taxon>Micrococcales</taxon>
        <taxon>Micrococcaceae</taxon>
    </lineage>
</organism>
<dbReference type="GO" id="GO:0033993">
    <property type="term" value="P:response to lipid"/>
    <property type="evidence" value="ECO:0007669"/>
    <property type="project" value="TreeGrafter"/>
</dbReference>
<reference evidence="2 3" key="1">
    <citation type="submission" date="2016-04" db="EMBL/GenBank/DDBJ databases">
        <title>First whole genome shotgun sequence of the bacterium Enteractinococcus sp. strain UASWS1574.</title>
        <authorList>
            <person name="Crovadore J."/>
            <person name="Chablais R."/>
            <person name="Lefort F."/>
        </authorList>
    </citation>
    <scope>NUCLEOTIDE SEQUENCE [LARGE SCALE GENOMIC DNA]</scope>
    <source>
        <strain evidence="2 3">UASWS1574</strain>
    </source>
</reference>
<comment type="caution">
    <text evidence="2">The sequence shown here is derived from an EMBL/GenBank/DDBJ whole genome shotgun (WGS) entry which is preliminary data.</text>
</comment>
<dbReference type="RefSeq" id="WP_043055981.1">
    <property type="nucleotide sequence ID" value="NZ_LXEY01000006.1"/>
</dbReference>
<dbReference type="Gene3D" id="3.40.449.10">
    <property type="entry name" value="Phosphoenolpyruvate Carboxykinase, domain 1"/>
    <property type="match status" value="1"/>
</dbReference>
<dbReference type="PANTHER" id="PTHR11561">
    <property type="entry name" value="PHOSPHOENOLPYRUVATE CARBOXYKINASE"/>
    <property type="match status" value="1"/>
</dbReference>
<gene>
    <name evidence="2" type="ORF">A6F49_03875</name>
</gene>
<dbReference type="GO" id="GO:0019543">
    <property type="term" value="P:propionate catabolic process"/>
    <property type="evidence" value="ECO:0007669"/>
    <property type="project" value="TreeGrafter"/>
</dbReference>
<evidence type="ECO:0000259" key="1">
    <source>
        <dbReference type="Pfam" id="PF17297"/>
    </source>
</evidence>
<dbReference type="STRING" id="1837282.A6F49_03875"/>
<dbReference type="InterPro" id="IPR008210">
    <property type="entry name" value="PEP_carboxykinase_N"/>
</dbReference>